<evidence type="ECO:0000313" key="1">
    <source>
        <dbReference type="EMBL" id="VDL69393.1"/>
    </source>
</evidence>
<sequence length="74" mass="8067">MPEHRDGSRSLAASQPVLRLALTHTHRPPQANITCGSQIFTDNNAGSEGEHGVSLFKEIHCMLSECVLTQLITI</sequence>
<dbReference type="Proteomes" id="UP000271162">
    <property type="component" value="Unassembled WGS sequence"/>
</dbReference>
<name>A0A0N4XT95_NIPBR</name>
<evidence type="ECO:0000313" key="3">
    <source>
        <dbReference type="WBParaSite" id="NBR_0000580301-mRNA-1"/>
    </source>
</evidence>
<dbReference type="AlphaFoldDB" id="A0A0N4XT95"/>
<dbReference type="EMBL" id="UYSL01019760">
    <property type="protein sequence ID" value="VDL69393.1"/>
    <property type="molecule type" value="Genomic_DNA"/>
</dbReference>
<protein>
    <submittedName>
        <fullName evidence="1 3">Uncharacterized protein</fullName>
    </submittedName>
</protein>
<evidence type="ECO:0000313" key="2">
    <source>
        <dbReference type="Proteomes" id="UP000271162"/>
    </source>
</evidence>
<proteinExistence type="predicted"/>
<reference evidence="3" key="1">
    <citation type="submission" date="2017-02" db="UniProtKB">
        <authorList>
            <consortium name="WormBaseParasite"/>
        </authorList>
    </citation>
    <scope>IDENTIFICATION</scope>
</reference>
<gene>
    <name evidence="1" type="ORF">NBR_LOCUS5804</name>
</gene>
<organism evidence="3">
    <name type="scientific">Nippostrongylus brasiliensis</name>
    <name type="common">Rat hookworm</name>
    <dbReference type="NCBI Taxonomy" id="27835"/>
    <lineage>
        <taxon>Eukaryota</taxon>
        <taxon>Metazoa</taxon>
        <taxon>Ecdysozoa</taxon>
        <taxon>Nematoda</taxon>
        <taxon>Chromadorea</taxon>
        <taxon>Rhabditida</taxon>
        <taxon>Rhabditina</taxon>
        <taxon>Rhabditomorpha</taxon>
        <taxon>Strongyloidea</taxon>
        <taxon>Heligmosomidae</taxon>
        <taxon>Nippostrongylus</taxon>
    </lineage>
</organism>
<reference evidence="1 2" key="2">
    <citation type="submission" date="2018-11" db="EMBL/GenBank/DDBJ databases">
        <authorList>
            <consortium name="Pathogen Informatics"/>
        </authorList>
    </citation>
    <scope>NUCLEOTIDE SEQUENCE [LARGE SCALE GENOMIC DNA]</scope>
</reference>
<accession>A0A0N4XT95</accession>
<dbReference type="WBParaSite" id="NBR_0000580301-mRNA-1">
    <property type="protein sequence ID" value="NBR_0000580301-mRNA-1"/>
    <property type="gene ID" value="NBR_0000580301"/>
</dbReference>
<keyword evidence="2" id="KW-1185">Reference proteome</keyword>